<proteinExistence type="predicted"/>
<evidence type="ECO:0008006" key="3">
    <source>
        <dbReference type="Google" id="ProtNLM"/>
    </source>
</evidence>
<organism evidence="1 2">
    <name type="scientific">Henosepilachna vigintioctopunctata</name>
    <dbReference type="NCBI Taxonomy" id="420089"/>
    <lineage>
        <taxon>Eukaryota</taxon>
        <taxon>Metazoa</taxon>
        <taxon>Ecdysozoa</taxon>
        <taxon>Arthropoda</taxon>
        <taxon>Hexapoda</taxon>
        <taxon>Insecta</taxon>
        <taxon>Pterygota</taxon>
        <taxon>Neoptera</taxon>
        <taxon>Endopterygota</taxon>
        <taxon>Coleoptera</taxon>
        <taxon>Polyphaga</taxon>
        <taxon>Cucujiformia</taxon>
        <taxon>Coccinelloidea</taxon>
        <taxon>Coccinellidae</taxon>
        <taxon>Epilachninae</taxon>
        <taxon>Epilachnini</taxon>
        <taxon>Henosepilachna</taxon>
    </lineage>
</organism>
<sequence length="291" mass="32617">MAVTCVKCLKTVSRCDESISCSRNSSHIFHVNCVEISVENLEKLKKSSGLQKWFCEDCMSSEPEYNLLGSDKYKLEMLKLAPEIGDLISKAIKESFQPFLESLKSEIFNLKMEVNNLKVENVKLVQSLKGKKKESYAQQLKKDNVPKSSNFEYNTNEPTDTKLSSQCKVNSENSKASASDLNKAEILIETLEVNNKIHQNTSLTPAVLESEFRPQSSVLTSRGGTAQTTVDINEGFTLVKHKKKTSKRNDKSILGTGNCTNITIKAAPRLKHLHVCKLHPDMQESISKTRE</sequence>
<comment type="caution">
    <text evidence="1">The sequence shown here is derived from an EMBL/GenBank/DDBJ whole genome shotgun (WGS) entry which is preliminary data.</text>
</comment>
<accession>A0AAW1UJ68</accession>
<name>A0AAW1UJ68_9CUCU</name>
<dbReference type="AlphaFoldDB" id="A0AAW1UJ68"/>
<protein>
    <recommendedName>
        <fullName evidence="3">PHD-type domain-containing protein</fullName>
    </recommendedName>
</protein>
<reference evidence="1 2" key="1">
    <citation type="submission" date="2023-03" db="EMBL/GenBank/DDBJ databases">
        <title>Genome insight into feeding habits of ladybird beetles.</title>
        <authorList>
            <person name="Li H.-S."/>
            <person name="Huang Y.-H."/>
            <person name="Pang H."/>
        </authorList>
    </citation>
    <scope>NUCLEOTIDE SEQUENCE [LARGE SCALE GENOMIC DNA]</scope>
    <source>
        <strain evidence="1">SYSU_2023b</strain>
        <tissue evidence="1">Whole body</tissue>
    </source>
</reference>
<dbReference type="Proteomes" id="UP001431783">
    <property type="component" value="Unassembled WGS sequence"/>
</dbReference>
<dbReference type="EMBL" id="JARQZJ010000063">
    <property type="protein sequence ID" value="KAK9880115.1"/>
    <property type="molecule type" value="Genomic_DNA"/>
</dbReference>
<evidence type="ECO:0000313" key="1">
    <source>
        <dbReference type="EMBL" id="KAK9880115.1"/>
    </source>
</evidence>
<evidence type="ECO:0000313" key="2">
    <source>
        <dbReference type="Proteomes" id="UP001431783"/>
    </source>
</evidence>
<gene>
    <name evidence="1" type="ORF">WA026_008630</name>
</gene>
<keyword evidence="2" id="KW-1185">Reference proteome</keyword>
<dbReference type="InterPro" id="IPR013083">
    <property type="entry name" value="Znf_RING/FYVE/PHD"/>
</dbReference>
<dbReference type="Gene3D" id="3.30.40.10">
    <property type="entry name" value="Zinc/RING finger domain, C3HC4 (zinc finger)"/>
    <property type="match status" value="1"/>
</dbReference>